<keyword evidence="1 2" id="KW-0175">Coiled coil</keyword>
<dbReference type="OrthoDB" id="8947092at2759"/>
<name>A0A6P8NUC6_GEOSA</name>
<feature type="coiled-coil region" evidence="2">
    <location>
        <begin position="275"/>
        <end position="375"/>
    </location>
</feature>
<dbReference type="InParanoid" id="A0A6P8NUC6"/>
<accession>A0A6P8NUC6</accession>
<keyword evidence="4" id="KW-1185">Reference proteome</keyword>
<dbReference type="KEGG" id="gsh:117350108"/>
<feature type="compositionally biased region" description="Acidic residues" evidence="3">
    <location>
        <begin position="148"/>
        <end position="166"/>
    </location>
</feature>
<reference evidence="5" key="1">
    <citation type="submission" date="2025-08" db="UniProtKB">
        <authorList>
            <consortium name="RefSeq"/>
        </authorList>
    </citation>
    <scope>IDENTIFICATION</scope>
</reference>
<feature type="compositionally biased region" description="Basic and acidic residues" evidence="3">
    <location>
        <begin position="870"/>
        <end position="913"/>
    </location>
</feature>
<feature type="compositionally biased region" description="Basic and acidic residues" evidence="3">
    <location>
        <begin position="834"/>
        <end position="855"/>
    </location>
</feature>
<feature type="compositionally biased region" description="Polar residues" evidence="3">
    <location>
        <begin position="34"/>
        <end position="58"/>
    </location>
</feature>
<proteinExistence type="predicted"/>
<dbReference type="Proteomes" id="UP000515159">
    <property type="component" value="Chromosome 16"/>
</dbReference>
<feature type="compositionally biased region" description="Basic and acidic residues" evidence="3">
    <location>
        <begin position="926"/>
        <end position="942"/>
    </location>
</feature>
<organism evidence="4 5">
    <name type="scientific">Geotrypetes seraphini</name>
    <name type="common">Gaboon caecilian</name>
    <name type="synonym">Caecilia seraphini</name>
    <dbReference type="NCBI Taxonomy" id="260995"/>
    <lineage>
        <taxon>Eukaryota</taxon>
        <taxon>Metazoa</taxon>
        <taxon>Chordata</taxon>
        <taxon>Craniata</taxon>
        <taxon>Vertebrata</taxon>
        <taxon>Euteleostomi</taxon>
        <taxon>Amphibia</taxon>
        <taxon>Gymnophiona</taxon>
        <taxon>Geotrypetes</taxon>
    </lineage>
</organism>
<feature type="compositionally biased region" description="Basic residues" evidence="3">
    <location>
        <begin position="794"/>
        <end position="809"/>
    </location>
</feature>
<sequence length="942" mass="106910">MDRVEEAALGAGEEPRAGRSSASRMARPSDSRGSDNNWIKSNTEGLQVETLGQVQGKGSLQIPADTRASDSASDKGEDSATYGTSHPLEVKDEEAREPPISSNLAGQATEVTLAPLPSSCAENQQLELPPDEVPGSLPEKSSLTYNGEEGDLEEGSCSSSEEDDVEGVQKRQSWGPCPSPAAEREEAEKGSGEGAWLTLNNCLLGALVLLCVGFVLFSGSLYEAEDAPMENLDQRDLGAEEKQSQILDELRDWLKWHAQDSPRDADSLQAINRLLDKLSRENQEIGLLRVQLQAQKEELLTLLKKSNDENDSMESQQQNLLEENLHLRESLLHEETAHLSAQNELQALKEKLQVLEQTTLESRNLVNESLNLENRLDAEGQQIDDDSLRLEETLVAESQMLRQELDKQRMLVASIKHDFDLSSQPGSSETEGESEQQKEMLKKWRNKLALELQRSESWERSYAKKKAKSRGSKLNPGIHVENLADPSNTSAAAFERVAVPHSALKGPIPDERKNPNKSWEQKKSKHGEGRQGQKHLLQGEREEEQDMKPRKKSEWKEGTEGEEGDHQVEWENPGDGFHSHRQREAERESRHGHHNHNKLWKKLSSHQYRVPEGCTGIPDCARKEGLDLFHTELEPVKKQDFQQLLEKYLEMNNLSRYLPELTSVLSAFFQGDVFSHDQMRFRDFVDDVEDYLEDLVREEKGDDDAVDDFEDYVFRHFFGDAAHRRSTKRDTFQRKDMEIDHQGGKVTIHPHKSSTASEPAGGRSSHNSASADEQSDRHNHRKQSRSKEEWSGPHNRKLPHFNQQHHRQERTKPLSEKDIPSNQHHKSHKGFNHKQNDKEEKSKRVGQEGGVEHNSKNYQRRTCDSPLPEVRMDYLKNAKASNHEDPPKEGRSSHDKGHKDFSDTDGRRDHEASKSFTTRKHHHKGRGEEKNRRTAKDGLSKD</sequence>
<feature type="region of interest" description="Disordered" evidence="3">
    <location>
        <begin position="725"/>
        <end position="942"/>
    </location>
</feature>
<feature type="region of interest" description="Disordered" evidence="3">
    <location>
        <begin position="1"/>
        <end position="189"/>
    </location>
</feature>
<feature type="region of interest" description="Disordered" evidence="3">
    <location>
        <begin position="459"/>
        <end position="485"/>
    </location>
</feature>
<feature type="compositionally biased region" description="Basic and acidic residues" evidence="3">
    <location>
        <begin position="508"/>
        <end position="531"/>
    </location>
</feature>
<feature type="region of interest" description="Disordered" evidence="3">
    <location>
        <begin position="500"/>
        <end position="598"/>
    </location>
</feature>
<gene>
    <name evidence="5" type="primary">PBXIP1</name>
</gene>
<feature type="region of interest" description="Disordered" evidence="3">
    <location>
        <begin position="418"/>
        <end position="441"/>
    </location>
</feature>
<feature type="compositionally biased region" description="Basic and acidic residues" evidence="3">
    <location>
        <begin position="725"/>
        <end position="743"/>
    </location>
</feature>
<feature type="compositionally biased region" description="Basic residues" evidence="3">
    <location>
        <begin position="823"/>
        <end position="832"/>
    </location>
</feature>
<dbReference type="GeneID" id="117350108"/>
<feature type="compositionally biased region" description="Polar residues" evidence="3">
    <location>
        <begin position="100"/>
        <end position="110"/>
    </location>
</feature>
<dbReference type="PANTHER" id="PTHR28638">
    <property type="entry name" value="CELL CYCLE PROGRESSION PROTEIN 1"/>
    <property type="match status" value="1"/>
</dbReference>
<dbReference type="GO" id="GO:0016020">
    <property type="term" value="C:membrane"/>
    <property type="evidence" value="ECO:0007669"/>
    <property type="project" value="TreeGrafter"/>
</dbReference>
<feature type="compositionally biased region" description="Basic and acidic residues" evidence="3">
    <location>
        <begin position="546"/>
        <end position="569"/>
    </location>
</feature>
<evidence type="ECO:0000256" key="1">
    <source>
        <dbReference type="ARBA" id="ARBA00023054"/>
    </source>
</evidence>
<feature type="compositionally biased region" description="Basic and acidic residues" evidence="3">
    <location>
        <begin position="810"/>
        <end position="819"/>
    </location>
</feature>
<feature type="compositionally biased region" description="Basic and acidic residues" evidence="3">
    <location>
        <begin position="88"/>
        <end position="97"/>
    </location>
</feature>
<evidence type="ECO:0000256" key="3">
    <source>
        <dbReference type="SAM" id="MobiDB-lite"/>
    </source>
</evidence>
<dbReference type="RefSeq" id="XP_033779987.1">
    <property type="nucleotide sequence ID" value="XM_033924096.1"/>
</dbReference>
<dbReference type="InterPro" id="IPR051990">
    <property type="entry name" value="CCPG1/PBIP1"/>
</dbReference>
<evidence type="ECO:0000313" key="5">
    <source>
        <dbReference type="RefSeq" id="XP_033779987.1"/>
    </source>
</evidence>
<dbReference type="PANTHER" id="PTHR28638:SF1">
    <property type="entry name" value="PRE-B-CELL LEUKEMIA TRANSCRIPTION FACTOR-INTERACTING PROTEIN 1"/>
    <property type="match status" value="1"/>
</dbReference>
<dbReference type="AlphaFoldDB" id="A0A6P8NUC6"/>
<dbReference type="FunCoup" id="A0A6P8NUC6">
    <property type="interactions" value="1922"/>
</dbReference>
<protein>
    <submittedName>
        <fullName evidence="5">Pre-B-cell leukemia transcription factor-interacting protein 1 isoform X1</fullName>
    </submittedName>
</protein>
<evidence type="ECO:0000313" key="4">
    <source>
        <dbReference type="Proteomes" id="UP000515159"/>
    </source>
</evidence>
<dbReference type="CTD" id="57326"/>
<evidence type="ECO:0000256" key="2">
    <source>
        <dbReference type="SAM" id="Coils"/>
    </source>
</evidence>